<dbReference type="Gene3D" id="3.40.50.1820">
    <property type="entry name" value="alpha/beta hydrolase"/>
    <property type="match status" value="1"/>
</dbReference>
<dbReference type="Proteomes" id="UP000603352">
    <property type="component" value="Unassembled WGS sequence"/>
</dbReference>
<dbReference type="InterPro" id="IPR051044">
    <property type="entry name" value="MAG_DAG_Lipase"/>
</dbReference>
<dbReference type="Pfam" id="PF12146">
    <property type="entry name" value="Hydrolase_4"/>
    <property type="match status" value="1"/>
</dbReference>
<accession>A0ABQ1IQW8</accession>
<gene>
    <name evidence="2" type="ORF">GCM10011505_34260</name>
</gene>
<dbReference type="PANTHER" id="PTHR11614">
    <property type="entry name" value="PHOSPHOLIPASE-RELATED"/>
    <property type="match status" value="1"/>
</dbReference>
<feature type="domain" description="Serine aminopeptidase S33" evidence="1">
    <location>
        <begin position="115"/>
        <end position="357"/>
    </location>
</feature>
<dbReference type="InterPro" id="IPR029058">
    <property type="entry name" value="AB_hydrolase_fold"/>
</dbReference>
<organism evidence="2 3">
    <name type="scientific">Tistrella bauzanensis</name>
    <dbReference type="NCBI Taxonomy" id="657419"/>
    <lineage>
        <taxon>Bacteria</taxon>
        <taxon>Pseudomonadati</taxon>
        <taxon>Pseudomonadota</taxon>
        <taxon>Alphaproteobacteria</taxon>
        <taxon>Geminicoccales</taxon>
        <taxon>Geminicoccaceae</taxon>
        <taxon>Tistrella</taxon>
    </lineage>
</organism>
<keyword evidence="3" id="KW-1185">Reference proteome</keyword>
<dbReference type="SUPFAM" id="SSF53474">
    <property type="entry name" value="alpha/beta-Hydrolases"/>
    <property type="match status" value="1"/>
</dbReference>
<proteinExistence type="predicted"/>
<dbReference type="RefSeq" id="WP_188580040.1">
    <property type="nucleotide sequence ID" value="NZ_BMDZ01000044.1"/>
</dbReference>
<evidence type="ECO:0000313" key="3">
    <source>
        <dbReference type="Proteomes" id="UP000603352"/>
    </source>
</evidence>
<dbReference type="EMBL" id="BMDZ01000044">
    <property type="protein sequence ID" value="GGB50315.1"/>
    <property type="molecule type" value="Genomic_DNA"/>
</dbReference>
<comment type="caution">
    <text evidence="2">The sequence shown here is derived from an EMBL/GenBank/DDBJ whole genome shotgun (WGS) entry which is preliminary data.</text>
</comment>
<dbReference type="InterPro" id="IPR022742">
    <property type="entry name" value="Hydrolase_4"/>
</dbReference>
<dbReference type="PRINTS" id="PR00111">
    <property type="entry name" value="ABHYDROLASE"/>
</dbReference>
<protein>
    <recommendedName>
        <fullName evidence="1">Serine aminopeptidase S33 domain-containing protein</fullName>
    </recommendedName>
</protein>
<name>A0ABQ1IQW8_9PROT</name>
<evidence type="ECO:0000259" key="1">
    <source>
        <dbReference type="Pfam" id="PF12146"/>
    </source>
</evidence>
<reference evidence="3" key="1">
    <citation type="journal article" date="2019" name="Int. J. Syst. Evol. Microbiol.">
        <title>The Global Catalogue of Microorganisms (GCM) 10K type strain sequencing project: providing services to taxonomists for standard genome sequencing and annotation.</title>
        <authorList>
            <consortium name="The Broad Institute Genomics Platform"/>
            <consortium name="The Broad Institute Genome Sequencing Center for Infectious Disease"/>
            <person name="Wu L."/>
            <person name="Ma J."/>
        </authorList>
    </citation>
    <scope>NUCLEOTIDE SEQUENCE [LARGE SCALE GENOMIC DNA]</scope>
    <source>
        <strain evidence="3">CGMCC 1.10188</strain>
    </source>
</reference>
<dbReference type="InterPro" id="IPR000073">
    <property type="entry name" value="AB_hydrolase_1"/>
</dbReference>
<sequence length="375" mass="40281">MLALFLAAAAAAGCAPLSIGRGPERHDVQIEPEPLPAVAYGDAAGVLPPASLRHRHRSPEAASVAWQEARLVLAEPTSPAAISAAAGIEPVAARLQVADGTVLPMWHWRPPAGTPTRAVVIALHGFNDYRRAFALPAPVWATAGIETYAYDQRGFGQAPRAGIWPGTDALVHDLEDATRVIAARHPGLPLIWMGESMGGAVVIAANARVADQLPPEARPAGLVLVAPAVWGWSTLEPYQRWMLWSTAHVAPWLPLDGGGLDIRPSDNLAMLYALGRDPLVLKTTRADAIYGLVDLMEQATSAADHIDRPVLALYGRNEQVLPRRAVLNFRERLTAGGGTAVQIHTYPQGWHMLLRDLNAPVVWADVGRWVVRHGD</sequence>
<evidence type="ECO:0000313" key="2">
    <source>
        <dbReference type="EMBL" id="GGB50315.1"/>
    </source>
</evidence>